<proteinExistence type="predicted"/>
<reference evidence="3" key="1">
    <citation type="journal article" date="2019" name="Nat. Commun.">
        <title>The genome of broomcorn millet.</title>
        <authorList>
            <person name="Zou C."/>
            <person name="Miki D."/>
            <person name="Li D."/>
            <person name="Tang Q."/>
            <person name="Xiao L."/>
            <person name="Rajput S."/>
            <person name="Deng P."/>
            <person name="Jia W."/>
            <person name="Huang R."/>
            <person name="Zhang M."/>
            <person name="Sun Y."/>
            <person name="Hu J."/>
            <person name="Fu X."/>
            <person name="Schnable P.S."/>
            <person name="Li F."/>
            <person name="Zhang H."/>
            <person name="Feng B."/>
            <person name="Zhu X."/>
            <person name="Liu R."/>
            <person name="Schnable J.C."/>
            <person name="Zhu J.-K."/>
            <person name="Zhang H."/>
        </authorList>
    </citation>
    <scope>NUCLEOTIDE SEQUENCE [LARGE SCALE GENOMIC DNA]</scope>
</reference>
<evidence type="ECO:0000313" key="2">
    <source>
        <dbReference type="EMBL" id="RLN24272.1"/>
    </source>
</evidence>
<feature type="compositionally biased region" description="Basic and acidic residues" evidence="1">
    <location>
        <begin position="64"/>
        <end position="80"/>
    </location>
</feature>
<keyword evidence="3" id="KW-1185">Reference proteome</keyword>
<evidence type="ECO:0000313" key="3">
    <source>
        <dbReference type="Proteomes" id="UP000275267"/>
    </source>
</evidence>
<feature type="compositionally biased region" description="Acidic residues" evidence="1">
    <location>
        <begin position="81"/>
        <end position="96"/>
    </location>
</feature>
<organism evidence="2 3">
    <name type="scientific">Panicum miliaceum</name>
    <name type="common">Proso millet</name>
    <name type="synonym">Broomcorn millet</name>
    <dbReference type="NCBI Taxonomy" id="4540"/>
    <lineage>
        <taxon>Eukaryota</taxon>
        <taxon>Viridiplantae</taxon>
        <taxon>Streptophyta</taxon>
        <taxon>Embryophyta</taxon>
        <taxon>Tracheophyta</taxon>
        <taxon>Spermatophyta</taxon>
        <taxon>Magnoliopsida</taxon>
        <taxon>Liliopsida</taxon>
        <taxon>Poales</taxon>
        <taxon>Poaceae</taxon>
        <taxon>PACMAD clade</taxon>
        <taxon>Panicoideae</taxon>
        <taxon>Panicodae</taxon>
        <taxon>Paniceae</taxon>
        <taxon>Panicinae</taxon>
        <taxon>Panicum</taxon>
        <taxon>Panicum sect. Panicum</taxon>
    </lineage>
</organism>
<feature type="compositionally biased region" description="Basic and acidic residues" evidence="1">
    <location>
        <begin position="97"/>
        <end position="116"/>
    </location>
</feature>
<sequence>MEAPFTPSLPCPNIIEHSIQTQTQSADSDFLANPNPSFEHVGVDEEGLYIDVGPQTPIPPNPRSEADTKENSESDTYHESDSDDESLSDDEVEGIDDIVKDREPAQKPDADHDKMDPPMAVGTLYSDMDAWCIAVARIWDAGGDFMHLL</sequence>
<feature type="compositionally biased region" description="Polar residues" evidence="1">
    <location>
        <begin position="18"/>
        <end position="27"/>
    </location>
</feature>
<dbReference type="AlphaFoldDB" id="A0A3L6SNQ5"/>
<protein>
    <submittedName>
        <fullName evidence="2">Uncharacterized protein</fullName>
    </submittedName>
</protein>
<comment type="caution">
    <text evidence="2">The sequence shown here is derived from an EMBL/GenBank/DDBJ whole genome shotgun (WGS) entry which is preliminary data.</text>
</comment>
<dbReference type="Proteomes" id="UP000275267">
    <property type="component" value="Unassembled WGS sequence"/>
</dbReference>
<accession>A0A3L6SNQ5</accession>
<dbReference type="OrthoDB" id="10620757at2759"/>
<feature type="region of interest" description="Disordered" evidence="1">
    <location>
        <begin position="18"/>
        <end position="118"/>
    </location>
</feature>
<dbReference type="EMBL" id="PQIB02000004">
    <property type="protein sequence ID" value="RLN24272.1"/>
    <property type="molecule type" value="Genomic_DNA"/>
</dbReference>
<gene>
    <name evidence="2" type="ORF">C2845_PM07G31170</name>
</gene>
<evidence type="ECO:0000256" key="1">
    <source>
        <dbReference type="SAM" id="MobiDB-lite"/>
    </source>
</evidence>
<name>A0A3L6SNQ5_PANMI</name>